<protein>
    <recommendedName>
        <fullName evidence="1">Clr5 domain-containing protein</fullName>
    </recommendedName>
</protein>
<comment type="caution">
    <text evidence="2">The sequence shown here is derived from an EMBL/GenBank/DDBJ whole genome shotgun (WGS) entry which is preliminary data.</text>
</comment>
<dbReference type="AlphaFoldDB" id="A0AA38REB0"/>
<dbReference type="Pfam" id="PF14420">
    <property type="entry name" value="Clr5"/>
    <property type="match status" value="1"/>
</dbReference>
<feature type="domain" description="Clr5" evidence="1">
    <location>
        <begin position="267"/>
        <end position="319"/>
    </location>
</feature>
<dbReference type="InterPro" id="IPR025676">
    <property type="entry name" value="Clr5_dom"/>
</dbReference>
<evidence type="ECO:0000259" key="1">
    <source>
        <dbReference type="Pfam" id="PF14420"/>
    </source>
</evidence>
<gene>
    <name evidence="2" type="ORF">NKR23_g10022</name>
</gene>
<dbReference type="PANTHER" id="PTHR38788">
    <property type="entry name" value="CLR5 DOMAIN-CONTAINING PROTEIN"/>
    <property type="match status" value="1"/>
</dbReference>
<dbReference type="Proteomes" id="UP001174694">
    <property type="component" value="Unassembled WGS sequence"/>
</dbReference>
<name>A0AA38REB0_9PEZI</name>
<organism evidence="2 3">
    <name type="scientific">Pleurostoma richardsiae</name>
    <dbReference type="NCBI Taxonomy" id="41990"/>
    <lineage>
        <taxon>Eukaryota</taxon>
        <taxon>Fungi</taxon>
        <taxon>Dikarya</taxon>
        <taxon>Ascomycota</taxon>
        <taxon>Pezizomycotina</taxon>
        <taxon>Sordariomycetes</taxon>
        <taxon>Sordariomycetidae</taxon>
        <taxon>Calosphaeriales</taxon>
        <taxon>Pleurostomataceae</taxon>
        <taxon>Pleurostoma</taxon>
    </lineage>
</organism>
<evidence type="ECO:0000313" key="3">
    <source>
        <dbReference type="Proteomes" id="UP001174694"/>
    </source>
</evidence>
<proteinExistence type="predicted"/>
<dbReference type="EMBL" id="JANBVO010000042">
    <property type="protein sequence ID" value="KAJ9134662.1"/>
    <property type="molecule type" value="Genomic_DNA"/>
</dbReference>
<sequence length="740" mass="82774">MDKNTSFYDGDDLPATEWNDDEVAHLPTFPLDISLPDSRGRAMAAASELQQTLAPAIEGATVTHPNLSQVTNSSTVFPPSGLDACLQPWPDTGMNALLQPWLGDDVSNVDTVPGGFDQGYTAIPPLAYTIPTQQPLLGGPMSAYRNRPGPSLGMASQDISLFDMPPPWPLGPQPTQLLASTPLHEEASLEATSRHPQKGQQEMSLFSAPPLWQPGGPFAQNILSTHTQGNEPPLATTTVLHAGQEIQLTIRTARGPGLGQKSRQISPAVWESHKETIRRLYLGEWKPLREVIKIMSEEYGFHATEKMYKVKIRVWGWGKNNTEKEIARLLRLEQLRFAEGKATQVTRHGKPVKMREYLRRKGRTEYDLLCPEPGALPINLPEGIRCQTPPPTHMRLPDMLRDQGILVGAMRQAMSFYVQGTDPARRAVDAIGYSAVIEFAQAVYDFSKQGLHRLACAAAGQLCRSLDEYIDDLRLFVTLQFLFDTLNFCEIWPGIAMEVCKYLAALAENRRSKHPLCQVFTLLYRVMREGGAASLSSLLEECSGAVADALESMLGADDPVVLYASVMCFPDEWLAARGQEWRRRFLHVQDVTASRFGAESRESARSRLWYIDFLGSVDDERYFESLEGLMSDLEAAPATRTSWQYIASCTYRMYEYHYDRCAGAPAEYNMRHGLARHYLRQSIDIRIELYGEDNTEALAFLPELECMYRAAGDVEGANEARAMRERGEALYLQRALAEEE</sequence>
<keyword evidence="3" id="KW-1185">Reference proteome</keyword>
<accession>A0AA38REB0</accession>
<evidence type="ECO:0000313" key="2">
    <source>
        <dbReference type="EMBL" id="KAJ9134662.1"/>
    </source>
</evidence>
<reference evidence="2" key="1">
    <citation type="submission" date="2022-07" db="EMBL/GenBank/DDBJ databases">
        <title>Fungi with potential for degradation of polypropylene.</title>
        <authorList>
            <person name="Gostincar C."/>
        </authorList>
    </citation>
    <scope>NUCLEOTIDE SEQUENCE</scope>
    <source>
        <strain evidence="2">EXF-13308</strain>
    </source>
</reference>
<dbReference type="PANTHER" id="PTHR38788:SF3">
    <property type="entry name" value="CLR5 DOMAIN-CONTAINING PROTEIN"/>
    <property type="match status" value="1"/>
</dbReference>